<dbReference type="Proteomes" id="UP000299102">
    <property type="component" value="Unassembled WGS sequence"/>
</dbReference>
<dbReference type="EMBL" id="BGZK01000810">
    <property type="protein sequence ID" value="GBP61305.1"/>
    <property type="molecule type" value="Genomic_DNA"/>
</dbReference>
<gene>
    <name evidence="1" type="ORF">EVAR_53220_1</name>
</gene>
<keyword evidence="2" id="KW-1185">Reference proteome</keyword>
<reference evidence="1 2" key="1">
    <citation type="journal article" date="2019" name="Commun. Biol.">
        <title>The bagworm genome reveals a unique fibroin gene that provides high tensile strength.</title>
        <authorList>
            <person name="Kono N."/>
            <person name="Nakamura H."/>
            <person name="Ohtoshi R."/>
            <person name="Tomita M."/>
            <person name="Numata K."/>
            <person name="Arakawa K."/>
        </authorList>
    </citation>
    <scope>NUCLEOTIDE SEQUENCE [LARGE SCALE GENOMIC DNA]</scope>
</reference>
<protein>
    <submittedName>
        <fullName evidence="1">Uncharacterized protein</fullName>
    </submittedName>
</protein>
<evidence type="ECO:0000313" key="2">
    <source>
        <dbReference type="Proteomes" id="UP000299102"/>
    </source>
</evidence>
<sequence>MNGVARGRVAHGRGPLKIGAESRARWIYRPTGWAIYFPQTANAFKFSPGVIGIHSKYRRIDQHLFNVSQIKTTRFVPLDDRLRRWPQTRSLQNKTSHGVGHFALYLEVFALPSLRISSLARACNSNSSQLTQFTVRLGVERRTESGNVQMVRTSSDKNMTDQLTYPVQPGAFASWRTSLLYRPLGVNVPCRTERNVAAAAGFQNRAIVDVFEESLICYESKNAFLEDCILAMVIMWKPP</sequence>
<evidence type="ECO:0000313" key="1">
    <source>
        <dbReference type="EMBL" id="GBP61305.1"/>
    </source>
</evidence>
<dbReference type="AlphaFoldDB" id="A0A4C1XGH5"/>
<comment type="caution">
    <text evidence="1">The sequence shown here is derived from an EMBL/GenBank/DDBJ whole genome shotgun (WGS) entry which is preliminary data.</text>
</comment>
<name>A0A4C1XGH5_EUMVA</name>
<proteinExistence type="predicted"/>
<accession>A0A4C1XGH5</accession>
<organism evidence="1 2">
    <name type="scientific">Eumeta variegata</name>
    <name type="common">Bagworm moth</name>
    <name type="synonym">Eumeta japonica</name>
    <dbReference type="NCBI Taxonomy" id="151549"/>
    <lineage>
        <taxon>Eukaryota</taxon>
        <taxon>Metazoa</taxon>
        <taxon>Ecdysozoa</taxon>
        <taxon>Arthropoda</taxon>
        <taxon>Hexapoda</taxon>
        <taxon>Insecta</taxon>
        <taxon>Pterygota</taxon>
        <taxon>Neoptera</taxon>
        <taxon>Endopterygota</taxon>
        <taxon>Lepidoptera</taxon>
        <taxon>Glossata</taxon>
        <taxon>Ditrysia</taxon>
        <taxon>Tineoidea</taxon>
        <taxon>Psychidae</taxon>
        <taxon>Oiketicinae</taxon>
        <taxon>Eumeta</taxon>
    </lineage>
</organism>